<dbReference type="AlphaFoldDB" id="A0A9X3Z8A9"/>
<keyword evidence="3" id="KW-1185">Reference proteome</keyword>
<proteinExistence type="predicted"/>
<sequence>MTINMDANTFALYIHELRNQCMYAETALNLFNQSLEKQSKGGVFFAAQSFLTAAQQISRLLWPNRAKAKRRGEFLRQALGIPQEFPLSDDRLRNLWDLADEKTDDWINGSKNQVIAYDFLGPIGALGEKLPKDEHIYRLYDPETNRFYYRGDVFNLQQLAQQIAAVSGRVNGAHDQLFPKQPPAEAEATPDTAPEAISETIPEQVEA</sequence>
<comment type="caution">
    <text evidence="2">The sequence shown here is derived from an EMBL/GenBank/DDBJ whole genome shotgun (WGS) entry which is preliminary data.</text>
</comment>
<gene>
    <name evidence="2" type="ORF">NYP16_13435</name>
</gene>
<feature type="compositionally biased region" description="Low complexity" evidence="1">
    <location>
        <begin position="183"/>
        <end position="196"/>
    </location>
</feature>
<organism evidence="2 3">
    <name type="scientific">Govanella unica</name>
    <dbReference type="NCBI Taxonomy" id="2975056"/>
    <lineage>
        <taxon>Bacteria</taxon>
        <taxon>Pseudomonadati</taxon>
        <taxon>Pseudomonadota</taxon>
        <taxon>Alphaproteobacteria</taxon>
        <taxon>Emcibacterales</taxon>
        <taxon>Govanellaceae</taxon>
        <taxon>Govanella</taxon>
    </lineage>
</organism>
<evidence type="ECO:0000313" key="2">
    <source>
        <dbReference type="EMBL" id="MDA5194956.1"/>
    </source>
</evidence>
<feature type="region of interest" description="Disordered" evidence="1">
    <location>
        <begin position="174"/>
        <end position="207"/>
    </location>
</feature>
<dbReference type="RefSeq" id="WP_274944662.1">
    <property type="nucleotide sequence ID" value="NZ_JANWOI010000004.1"/>
</dbReference>
<evidence type="ECO:0000313" key="3">
    <source>
        <dbReference type="Proteomes" id="UP001141619"/>
    </source>
</evidence>
<reference evidence="2" key="2">
    <citation type="journal article" date="2023" name="Syst. Appl. Microbiol.">
        <title>Govania unica gen. nov., sp. nov., a rare biosphere bacterium that represents a novel family in the class Alphaproteobacteria.</title>
        <authorList>
            <person name="Vandamme P."/>
            <person name="Peeters C."/>
            <person name="Hettiarachchi A."/>
            <person name="Cnockaert M."/>
            <person name="Carlier A."/>
        </authorList>
    </citation>
    <scope>NUCLEOTIDE SEQUENCE</scope>
    <source>
        <strain evidence="2">LMG 31809</strain>
    </source>
</reference>
<dbReference type="Proteomes" id="UP001141619">
    <property type="component" value="Unassembled WGS sequence"/>
</dbReference>
<name>A0A9X3Z8A9_9PROT</name>
<evidence type="ECO:0000256" key="1">
    <source>
        <dbReference type="SAM" id="MobiDB-lite"/>
    </source>
</evidence>
<reference evidence="2" key="1">
    <citation type="submission" date="2022-08" db="EMBL/GenBank/DDBJ databases">
        <authorList>
            <person name="Vandamme P."/>
            <person name="Hettiarachchi A."/>
            <person name="Peeters C."/>
            <person name="Cnockaert M."/>
            <person name="Carlier A."/>
        </authorList>
    </citation>
    <scope>NUCLEOTIDE SEQUENCE</scope>
    <source>
        <strain evidence="2">LMG 31809</strain>
    </source>
</reference>
<accession>A0A9X3Z8A9</accession>
<dbReference type="EMBL" id="JANWOI010000004">
    <property type="protein sequence ID" value="MDA5194956.1"/>
    <property type="molecule type" value="Genomic_DNA"/>
</dbReference>
<protein>
    <submittedName>
        <fullName evidence="2">Uncharacterized protein</fullName>
    </submittedName>
</protein>